<dbReference type="EMBL" id="RBIE01000002">
    <property type="protein sequence ID" value="RKQ61761.1"/>
    <property type="molecule type" value="Genomic_DNA"/>
</dbReference>
<dbReference type="OrthoDB" id="11417at2"/>
<dbReference type="PANTHER" id="PTHR46268:SF26">
    <property type="entry name" value="UNIVERSAL STRESS PROTEIN MJ0577"/>
    <property type="match status" value="1"/>
</dbReference>
<evidence type="ECO:0000313" key="4">
    <source>
        <dbReference type="Proteomes" id="UP000280881"/>
    </source>
</evidence>
<keyword evidence="4" id="KW-1185">Reference proteome</keyword>
<dbReference type="InterPro" id="IPR006015">
    <property type="entry name" value="Universal_stress_UspA"/>
</dbReference>
<evidence type="ECO:0000256" key="1">
    <source>
        <dbReference type="ARBA" id="ARBA00008791"/>
    </source>
</evidence>
<dbReference type="Proteomes" id="UP000280881">
    <property type="component" value="Unassembled WGS sequence"/>
</dbReference>
<dbReference type="AlphaFoldDB" id="A0A420W6N3"/>
<dbReference type="RefSeq" id="WP_121171081.1">
    <property type="nucleotide sequence ID" value="NZ_RBIE01000002.1"/>
</dbReference>
<comment type="caution">
    <text evidence="3">The sequence shown here is derived from an EMBL/GenBank/DDBJ whole genome shotgun (WGS) entry which is preliminary data.</text>
</comment>
<dbReference type="SUPFAM" id="SSF52402">
    <property type="entry name" value="Adenine nucleotide alpha hydrolases-like"/>
    <property type="match status" value="1"/>
</dbReference>
<comment type="similarity">
    <text evidence="1">Belongs to the universal stress protein A family.</text>
</comment>
<name>A0A420W6N3_9BACT</name>
<dbReference type="CDD" id="cd00293">
    <property type="entry name" value="USP-like"/>
    <property type="match status" value="1"/>
</dbReference>
<dbReference type="PRINTS" id="PR01438">
    <property type="entry name" value="UNVRSLSTRESS"/>
</dbReference>
<dbReference type="Pfam" id="PF00582">
    <property type="entry name" value="Usp"/>
    <property type="match status" value="1"/>
</dbReference>
<dbReference type="InterPro" id="IPR014729">
    <property type="entry name" value="Rossmann-like_a/b/a_fold"/>
</dbReference>
<reference evidence="3 4" key="1">
    <citation type="submission" date="2018-10" db="EMBL/GenBank/DDBJ databases">
        <title>Genomic Encyclopedia of Type Strains, Phase IV (KMG-IV): sequencing the most valuable type-strain genomes for metagenomic binning, comparative biology and taxonomic classification.</title>
        <authorList>
            <person name="Goeker M."/>
        </authorList>
    </citation>
    <scope>NUCLEOTIDE SEQUENCE [LARGE SCALE GENOMIC DNA]</scope>
    <source>
        <strain evidence="3 4">DSM 15521</strain>
    </source>
</reference>
<accession>A0A420W6N3</accession>
<organism evidence="3 4">
    <name type="scientific">Thermovibrio guaymasensis</name>
    <dbReference type="NCBI Taxonomy" id="240167"/>
    <lineage>
        <taxon>Bacteria</taxon>
        <taxon>Pseudomonadati</taxon>
        <taxon>Aquificota</taxon>
        <taxon>Aquificia</taxon>
        <taxon>Desulfurobacteriales</taxon>
        <taxon>Desulfurobacteriaceae</taxon>
        <taxon>Thermovibrio</taxon>
    </lineage>
</organism>
<feature type="domain" description="UspA" evidence="2">
    <location>
        <begin position="4"/>
        <end position="152"/>
    </location>
</feature>
<proteinExistence type="inferred from homology"/>
<dbReference type="Gene3D" id="3.40.50.620">
    <property type="entry name" value="HUPs"/>
    <property type="match status" value="1"/>
</dbReference>
<gene>
    <name evidence="3" type="ORF">C7457_1208</name>
</gene>
<evidence type="ECO:0000313" key="3">
    <source>
        <dbReference type="EMBL" id="RKQ61761.1"/>
    </source>
</evidence>
<sequence>MPLFKKTLYSTDFSPLAEVALDYVKKLKEAGEEEVVVVHVVDDLSVELPDGTDLIKEKDVFKILPEVDQEYVVNLIEKLNSIKEILEDENLKVKLYLKYGNIPKQIVSVADEESVNIIVMGAHGKGLLSEILLGSVSTDVIRHAKCPVLIVKKREE</sequence>
<dbReference type="InterPro" id="IPR006016">
    <property type="entry name" value="UspA"/>
</dbReference>
<protein>
    <submittedName>
        <fullName evidence="3">Nucleotide-binding universal stress UspA family protein</fullName>
    </submittedName>
</protein>
<dbReference type="PANTHER" id="PTHR46268">
    <property type="entry name" value="STRESS RESPONSE PROTEIN NHAX"/>
    <property type="match status" value="1"/>
</dbReference>
<evidence type="ECO:0000259" key="2">
    <source>
        <dbReference type="Pfam" id="PF00582"/>
    </source>
</evidence>